<dbReference type="RefSeq" id="XP_007776325.1">
    <property type="nucleotide sequence ID" value="XM_007778135.1"/>
</dbReference>
<dbReference type="GeneID" id="19897529"/>
<keyword evidence="1" id="KW-0472">Membrane</keyword>
<gene>
    <name evidence="2" type="ORF">W97_00218</name>
</gene>
<keyword evidence="1" id="KW-1133">Transmembrane helix</keyword>
<feature type="transmembrane region" description="Helical" evidence="1">
    <location>
        <begin position="67"/>
        <end position="90"/>
    </location>
</feature>
<evidence type="ECO:0000313" key="3">
    <source>
        <dbReference type="Proteomes" id="UP000016924"/>
    </source>
</evidence>
<dbReference type="STRING" id="1168221.R7YGJ5"/>
<feature type="transmembrane region" description="Helical" evidence="1">
    <location>
        <begin position="259"/>
        <end position="281"/>
    </location>
</feature>
<dbReference type="HOGENOM" id="CLU_024263_0_1_1"/>
<feature type="transmembrane region" description="Helical" evidence="1">
    <location>
        <begin position="183"/>
        <end position="204"/>
    </location>
</feature>
<reference evidence="3" key="1">
    <citation type="submission" date="2012-06" db="EMBL/GenBank/DDBJ databases">
        <title>The genome sequence of Coniosporium apollinis CBS 100218.</title>
        <authorList>
            <consortium name="The Broad Institute Genome Sequencing Platform"/>
            <person name="Cuomo C."/>
            <person name="Gorbushina A."/>
            <person name="Noack S."/>
            <person name="Walker B."/>
            <person name="Young S.K."/>
            <person name="Zeng Q."/>
            <person name="Gargeya S."/>
            <person name="Fitzgerald M."/>
            <person name="Haas B."/>
            <person name="Abouelleil A."/>
            <person name="Alvarado L."/>
            <person name="Arachchi H.M."/>
            <person name="Berlin A.M."/>
            <person name="Chapman S.B."/>
            <person name="Goldberg J."/>
            <person name="Griggs A."/>
            <person name="Gujja S."/>
            <person name="Hansen M."/>
            <person name="Howarth C."/>
            <person name="Imamovic A."/>
            <person name="Larimer J."/>
            <person name="McCowan C."/>
            <person name="Montmayeur A."/>
            <person name="Murphy C."/>
            <person name="Neiman D."/>
            <person name="Pearson M."/>
            <person name="Priest M."/>
            <person name="Roberts A."/>
            <person name="Saif S."/>
            <person name="Shea T."/>
            <person name="Sisk P."/>
            <person name="Sykes S."/>
            <person name="Wortman J."/>
            <person name="Nusbaum C."/>
            <person name="Birren B."/>
        </authorList>
    </citation>
    <scope>NUCLEOTIDE SEQUENCE [LARGE SCALE GENOMIC DNA]</scope>
    <source>
        <strain evidence="3">CBS 100218</strain>
    </source>
</reference>
<dbReference type="PANTHER" id="PTHR35184:SF1">
    <property type="entry name" value="INTEGRAL MEMBRANE PROTEIN"/>
    <property type="match status" value="1"/>
</dbReference>
<dbReference type="AlphaFoldDB" id="R7YGJ5"/>
<dbReference type="OMA" id="CHPTNIR"/>
<sequence>MSSSQGGALGAPITPQGPPYAPQTWQLGGATSVGVDVPVTSVFLVLFLLGAAWHFKIFIGNMKIGHFFFSSLFCFIFCMSRIVTTSMRIASTVHPRNLKLAIAANVFVAAGVVILFLVNLIFTKRLVRATQPKLGWSKPVSIIFTALFVLTALTIIMMIVVTIQSFFTLNTNTRAIDRSIQLYGATFFAVISFLPIPLVALALIARPKSSKAEKFSKGRFRTKVYVLMTGATLLCLGASYRAGTAWLPPVPRSRPLPDYFHKACFYVFNFAVEICVVYFYALMRIDQRFHIPNGAKGAGSYSGQKDEEEIMDVSTEPVFVEGETKDGDVSDVSRRDSGAFKSLQSEKGGDAFEFGVVQFNENGDLEKGRVVWSRGKPAEDLKELLDEIDEKMWVIVRKGGFKG</sequence>
<proteinExistence type="predicted"/>
<dbReference type="EMBL" id="JH767554">
    <property type="protein sequence ID" value="EON61008.1"/>
    <property type="molecule type" value="Genomic_DNA"/>
</dbReference>
<keyword evidence="3" id="KW-1185">Reference proteome</keyword>
<accession>R7YGJ5</accession>
<feature type="transmembrane region" description="Helical" evidence="1">
    <location>
        <begin position="224"/>
        <end position="247"/>
    </location>
</feature>
<organism evidence="2 3">
    <name type="scientific">Coniosporium apollinis (strain CBS 100218)</name>
    <name type="common">Rock-inhabiting black yeast</name>
    <dbReference type="NCBI Taxonomy" id="1168221"/>
    <lineage>
        <taxon>Eukaryota</taxon>
        <taxon>Fungi</taxon>
        <taxon>Dikarya</taxon>
        <taxon>Ascomycota</taxon>
        <taxon>Pezizomycotina</taxon>
        <taxon>Dothideomycetes</taxon>
        <taxon>Dothideomycetes incertae sedis</taxon>
        <taxon>Coniosporium</taxon>
    </lineage>
</organism>
<evidence type="ECO:0000256" key="1">
    <source>
        <dbReference type="SAM" id="Phobius"/>
    </source>
</evidence>
<dbReference type="eggNOG" id="ENOG502S0ZE">
    <property type="taxonomic scope" value="Eukaryota"/>
</dbReference>
<dbReference type="Proteomes" id="UP000016924">
    <property type="component" value="Unassembled WGS sequence"/>
</dbReference>
<dbReference type="OrthoDB" id="3357002at2759"/>
<name>R7YGJ5_CONA1</name>
<feature type="transmembrane region" description="Helical" evidence="1">
    <location>
        <begin position="37"/>
        <end position="55"/>
    </location>
</feature>
<evidence type="ECO:0000313" key="2">
    <source>
        <dbReference type="EMBL" id="EON61008.1"/>
    </source>
</evidence>
<protein>
    <submittedName>
        <fullName evidence="2">Uncharacterized protein</fullName>
    </submittedName>
</protein>
<keyword evidence="1" id="KW-0812">Transmembrane</keyword>
<feature type="transmembrane region" description="Helical" evidence="1">
    <location>
        <begin position="102"/>
        <end position="122"/>
    </location>
</feature>
<dbReference type="PANTHER" id="PTHR35184">
    <property type="entry name" value="YALI0C10208P"/>
    <property type="match status" value="1"/>
</dbReference>
<feature type="transmembrane region" description="Helical" evidence="1">
    <location>
        <begin position="142"/>
        <end position="163"/>
    </location>
</feature>